<keyword evidence="2" id="KW-0378">Hydrolase</keyword>
<dbReference type="Pfam" id="PF13087">
    <property type="entry name" value="AAA_12"/>
    <property type="match status" value="1"/>
</dbReference>
<protein>
    <recommendedName>
        <fullName evidence="5">DNA2/NAM7 helicase-like C-terminal domain-containing protein</fullName>
    </recommendedName>
</protein>
<dbReference type="InterPro" id="IPR047187">
    <property type="entry name" value="SF1_C_Upf1"/>
</dbReference>
<dbReference type="InterPro" id="IPR027417">
    <property type="entry name" value="P-loop_NTPase"/>
</dbReference>
<dbReference type="InterPro" id="IPR041679">
    <property type="entry name" value="DNA2/NAM7-like_C"/>
</dbReference>
<keyword evidence="3" id="KW-0347">Helicase</keyword>
<dbReference type="Proteomes" id="UP000807309">
    <property type="component" value="Unassembled WGS sequence"/>
</dbReference>
<name>A0ABS0CGD2_9NOCA</name>
<dbReference type="PANTHER" id="PTHR43788:SF8">
    <property type="entry name" value="DNA-BINDING PROTEIN SMUBP-2"/>
    <property type="match status" value="1"/>
</dbReference>
<dbReference type="EMBL" id="JADLRE010000028">
    <property type="protein sequence ID" value="MBF6228986.1"/>
    <property type="molecule type" value="Genomic_DNA"/>
</dbReference>
<dbReference type="SUPFAM" id="SSF52540">
    <property type="entry name" value="P-loop containing nucleoside triphosphate hydrolases"/>
    <property type="match status" value="1"/>
</dbReference>
<dbReference type="Gene3D" id="3.40.50.300">
    <property type="entry name" value="P-loop containing nucleotide triphosphate hydrolases"/>
    <property type="match status" value="2"/>
</dbReference>
<organism evidence="6 7">
    <name type="scientific">Nocardia abscessus</name>
    <dbReference type="NCBI Taxonomy" id="120957"/>
    <lineage>
        <taxon>Bacteria</taxon>
        <taxon>Bacillati</taxon>
        <taxon>Actinomycetota</taxon>
        <taxon>Actinomycetes</taxon>
        <taxon>Mycobacteriales</taxon>
        <taxon>Nocardiaceae</taxon>
        <taxon>Nocardia</taxon>
    </lineage>
</organism>
<keyword evidence="1" id="KW-0547">Nucleotide-binding</keyword>
<keyword evidence="4" id="KW-0067">ATP-binding</keyword>
<evidence type="ECO:0000256" key="1">
    <source>
        <dbReference type="ARBA" id="ARBA00022741"/>
    </source>
</evidence>
<dbReference type="PANTHER" id="PTHR43788">
    <property type="entry name" value="DNA2/NAM7 HELICASE FAMILY MEMBER"/>
    <property type="match status" value="1"/>
</dbReference>
<proteinExistence type="predicted"/>
<evidence type="ECO:0000259" key="5">
    <source>
        <dbReference type="Pfam" id="PF13087"/>
    </source>
</evidence>
<dbReference type="InterPro" id="IPR050534">
    <property type="entry name" value="Coronavir_polyprotein_1ab"/>
</dbReference>
<evidence type="ECO:0000313" key="6">
    <source>
        <dbReference type="EMBL" id="MBF6228986.1"/>
    </source>
</evidence>
<accession>A0ABS0CGD2</accession>
<keyword evidence="7" id="KW-1185">Reference proteome</keyword>
<comment type="caution">
    <text evidence="6">The sequence shown here is derived from an EMBL/GenBank/DDBJ whole genome shotgun (WGS) entry which is preliminary data.</text>
</comment>
<sequence>MFVFGDRVVCSTVDLVRAAHCEFALLRALDAELGTIPAELGSTAPGSEPAPGTGDVRQRLLDDYRTRFGGAVVEIDRPPDTPGDPRRHVAALTAAHSDTVAALRSGAHVVHGATFFDGRFHCSADFLVRAEHRVRYTVHGIAPTTADRVGAALGLAACAAALDRSGALTAPLVRLHPGEESTAQALSALLPLYRARRRRVERIVEEKLGELLPVQWGDPRYPACGRCPSCTEALSAARDLLLVAGMPPATRARLREAGVHTIDRLAATENAVPGVPPRTVSALRRQAEIQLRREVSGEPTHALLDAAVLAALPAPSPGDLSLTIAGGGRTPLTVEVGGADTVHLSLRGPVGSTEPGRAAPSERRVLEQVLDYLTQRRRIYPDLHVYHYSSTVRTALLRCTGRHGVNEELVDELLCGGVLVDLYPIVRGALLVGESSYRLSGLRRLLPATTDAPAAERDCHTVLRLRDWLLDRAAEQRVATRTGTPERPDAWCAAAVPGESRPAPSSRPSSLEAALTEYSVAQGDPLHPAALTAAALGYHRRERQPLWWAHADRLDHPMEEWADAPGVLVADWGTVDTKWHRRPDRPTMRRYLTMTGRIGTGASSSPGPSALTPGTTVYTFYDQPMAGMVTGAGRRAIATATVLGCSVDAEFDDTVRLEELLPEGCEPYDELPSAIAPGLPAWDENAALAIELAAQQLLMALPGTPRTAVFDLLARRPPRLHGDAGLPEVHGDYAAAITAALCALDDSYVAVQGPSGTGKTATAARVLERLITRNKWRIGVVAREPSSVENLLDAIVRAGVLPELVAKKDAAAVAPEWVVIDAARYPRFLDSAISGCVLGGAPADFVNEDLVPRGALDLLVIADAGRFPLAETVSVAACARNLLLLGDPVPSTARGAHPAPVGESALGWLAEGRQTLPAERGYFLDRTWRMHPAVCEPVSRLYYDGRLRANETVTLARRLDGEEPGVDTVLVEHYGNATESPAEAREVVRRVRALLGMSWTIGATTRRLHPHDIFVVAPYAAQVGRIRTLLARAKIEDVLVGTPDRFRGREAAVVLLSMTTSSPADAPYGMPSLLSRGLIHALCRAMWKAVVIRSPLLIEYLPATADELADLGAFLRLAAAGQPKQTPSPR</sequence>
<evidence type="ECO:0000256" key="4">
    <source>
        <dbReference type="ARBA" id="ARBA00022840"/>
    </source>
</evidence>
<gene>
    <name evidence="6" type="ORF">IU470_28330</name>
</gene>
<dbReference type="CDD" id="cd18808">
    <property type="entry name" value="SF1_C_Upf1"/>
    <property type="match status" value="1"/>
</dbReference>
<evidence type="ECO:0000256" key="2">
    <source>
        <dbReference type="ARBA" id="ARBA00022801"/>
    </source>
</evidence>
<evidence type="ECO:0000313" key="7">
    <source>
        <dbReference type="Proteomes" id="UP000807309"/>
    </source>
</evidence>
<evidence type="ECO:0000256" key="3">
    <source>
        <dbReference type="ARBA" id="ARBA00022806"/>
    </source>
</evidence>
<reference evidence="6 7" key="1">
    <citation type="submission" date="2020-10" db="EMBL/GenBank/DDBJ databases">
        <title>Identification of Nocardia species via Next-generation sequencing and recognition of intraspecies genetic diversity.</title>
        <authorList>
            <person name="Li P."/>
            <person name="Li P."/>
            <person name="Lu B."/>
        </authorList>
    </citation>
    <scope>NUCLEOTIDE SEQUENCE [LARGE SCALE GENOMIC DNA]</scope>
    <source>
        <strain evidence="6 7">N-11</strain>
    </source>
</reference>
<feature type="domain" description="DNA2/NAM7 helicase-like C-terminal" evidence="5">
    <location>
        <begin position="920"/>
        <end position="1069"/>
    </location>
</feature>